<reference evidence="2" key="1">
    <citation type="submission" date="2023-04" db="EMBL/GenBank/DDBJ databases">
        <title>Candida boidinii NBRC 10035.</title>
        <authorList>
            <person name="Ichikawa N."/>
            <person name="Sato H."/>
            <person name="Tonouchi N."/>
        </authorList>
    </citation>
    <scope>NUCLEOTIDE SEQUENCE</scope>
    <source>
        <strain evidence="2">NBRC 10035</strain>
    </source>
</reference>
<dbReference type="AlphaFoldDB" id="A0A9W6T2C1"/>
<evidence type="ECO:0000313" key="3">
    <source>
        <dbReference type="Proteomes" id="UP001165120"/>
    </source>
</evidence>
<feature type="region of interest" description="Disordered" evidence="1">
    <location>
        <begin position="25"/>
        <end position="72"/>
    </location>
</feature>
<name>A0A9W6T2C1_CANBO</name>
<proteinExistence type="predicted"/>
<organism evidence="2 3">
    <name type="scientific">Candida boidinii</name>
    <name type="common">Yeast</name>
    <dbReference type="NCBI Taxonomy" id="5477"/>
    <lineage>
        <taxon>Eukaryota</taxon>
        <taxon>Fungi</taxon>
        <taxon>Dikarya</taxon>
        <taxon>Ascomycota</taxon>
        <taxon>Saccharomycotina</taxon>
        <taxon>Pichiomycetes</taxon>
        <taxon>Pichiales</taxon>
        <taxon>Pichiaceae</taxon>
        <taxon>Ogataea</taxon>
        <taxon>Ogataea/Candida clade</taxon>
    </lineage>
</organism>
<evidence type="ECO:0000313" key="2">
    <source>
        <dbReference type="EMBL" id="GME71978.1"/>
    </source>
</evidence>
<comment type="caution">
    <text evidence="2">The sequence shown here is derived from an EMBL/GenBank/DDBJ whole genome shotgun (WGS) entry which is preliminary data.</text>
</comment>
<accession>A0A9W6T2C1</accession>
<feature type="region of interest" description="Disordered" evidence="1">
    <location>
        <begin position="1"/>
        <end position="20"/>
    </location>
</feature>
<dbReference type="EMBL" id="BSXN01001179">
    <property type="protein sequence ID" value="GME71978.1"/>
    <property type="molecule type" value="Genomic_DNA"/>
</dbReference>
<keyword evidence="3" id="KW-1185">Reference proteome</keyword>
<sequence length="72" mass="7595">MLHISQADNPKPCSVMRQEALPFSVPVERSPGSPVEGHSDGLGGTAPGGHSPVDRWLPVQPPVPARLTGDYL</sequence>
<dbReference type="Proteomes" id="UP001165120">
    <property type="component" value="Unassembled WGS sequence"/>
</dbReference>
<gene>
    <name evidence="2" type="ORF">Cboi02_000342400</name>
</gene>
<protein>
    <submittedName>
        <fullName evidence="2">Unnamed protein product</fullName>
    </submittedName>
</protein>
<evidence type="ECO:0000256" key="1">
    <source>
        <dbReference type="SAM" id="MobiDB-lite"/>
    </source>
</evidence>